<evidence type="ECO:0008006" key="3">
    <source>
        <dbReference type="Google" id="ProtNLM"/>
    </source>
</evidence>
<dbReference type="EMBL" id="BAAAXQ010000076">
    <property type="protein sequence ID" value="GAA3025809.1"/>
    <property type="molecule type" value="Genomic_DNA"/>
</dbReference>
<evidence type="ECO:0000313" key="1">
    <source>
        <dbReference type="EMBL" id="GAA3025809.1"/>
    </source>
</evidence>
<dbReference type="PANTHER" id="PTHR41291:SF1">
    <property type="entry name" value="DNA ALKYLATION REPAIR PROTEIN"/>
    <property type="match status" value="1"/>
</dbReference>
<keyword evidence="2" id="KW-1185">Reference proteome</keyword>
<dbReference type="InterPro" id="IPR016024">
    <property type="entry name" value="ARM-type_fold"/>
</dbReference>
<dbReference type="Gene3D" id="1.25.10.90">
    <property type="match status" value="1"/>
</dbReference>
<dbReference type="CDD" id="cd06561">
    <property type="entry name" value="AlkD_like"/>
    <property type="match status" value="1"/>
</dbReference>
<comment type="caution">
    <text evidence="1">The sequence shown here is derived from an EMBL/GenBank/DDBJ whole genome shotgun (WGS) entry which is preliminary data.</text>
</comment>
<dbReference type="Proteomes" id="UP001501577">
    <property type="component" value="Unassembled WGS sequence"/>
</dbReference>
<sequence>MNDKEIIFELQSNASEKHKANVIRMGIPEEFTIGVSTATIRKLAKKVKKSNELAWKLWETKYHEAKLLAVLLFDISKISSEDIEYLMSNVISWDLCDHMCKNLIIKTDYCDKFITRWVKSFEIYKKRAAFTLIATSAMHVRNLTDDIIDDYLCLISEYSQVEHEHVRKAVVWALREVGKRDFSCNEKALLVAYKLKKSKNKEQVWIAKNAIKVIGNVVKVDERSRLLSVNTKKKKQGKDV</sequence>
<accession>A0ABN3YEX2</accession>
<dbReference type="PANTHER" id="PTHR41291">
    <property type="entry name" value="DNA ALKYLATION REPAIR PROTEIN"/>
    <property type="match status" value="1"/>
</dbReference>
<dbReference type="Pfam" id="PF08713">
    <property type="entry name" value="DNA_alkylation"/>
    <property type="match status" value="1"/>
</dbReference>
<reference evidence="1 2" key="1">
    <citation type="journal article" date="2019" name="Int. J. Syst. Evol. Microbiol.">
        <title>The Global Catalogue of Microorganisms (GCM) 10K type strain sequencing project: providing services to taxonomists for standard genome sequencing and annotation.</title>
        <authorList>
            <consortium name="The Broad Institute Genomics Platform"/>
            <consortium name="The Broad Institute Genome Sequencing Center for Infectious Disease"/>
            <person name="Wu L."/>
            <person name="Ma J."/>
        </authorList>
    </citation>
    <scope>NUCLEOTIDE SEQUENCE [LARGE SCALE GENOMIC DNA]</scope>
    <source>
        <strain evidence="1 2">JCM 8736</strain>
    </source>
</reference>
<evidence type="ECO:0000313" key="2">
    <source>
        <dbReference type="Proteomes" id="UP001501577"/>
    </source>
</evidence>
<protein>
    <recommendedName>
        <fullName evidence="3">DNA alkylation repair protein</fullName>
    </recommendedName>
</protein>
<dbReference type="RefSeq" id="WP_068708526.1">
    <property type="nucleotide sequence ID" value="NZ_BAAAXQ010000076.1"/>
</dbReference>
<proteinExistence type="predicted"/>
<dbReference type="SUPFAM" id="SSF48371">
    <property type="entry name" value="ARM repeat"/>
    <property type="match status" value="1"/>
</dbReference>
<gene>
    <name evidence="1" type="ORF">GCM10019998_22880</name>
</gene>
<organism evidence="1 2">
    <name type="scientific">Tetragenococcus solitarius</name>
    <dbReference type="NCBI Taxonomy" id="71453"/>
    <lineage>
        <taxon>Bacteria</taxon>
        <taxon>Bacillati</taxon>
        <taxon>Bacillota</taxon>
        <taxon>Bacilli</taxon>
        <taxon>Lactobacillales</taxon>
        <taxon>Enterococcaceae</taxon>
        <taxon>Tetragenococcus</taxon>
    </lineage>
</organism>
<name>A0ABN3YEX2_9ENTE</name>
<dbReference type="InterPro" id="IPR014825">
    <property type="entry name" value="DNA_alkylation"/>
</dbReference>